<protein>
    <submittedName>
        <fullName evidence="6">Pimeloyl-ACP methyl ester carboxylesterase</fullName>
    </submittedName>
</protein>
<dbReference type="PANTHER" id="PTHR43248">
    <property type="entry name" value="2-SUCCINYL-6-HYDROXY-2,4-CYCLOHEXADIENE-1-CARBOXYLATE SYNTHASE"/>
    <property type="match status" value="1"/>
</dbReference>
<dbReference type="InterPro" id="IPR051601">
    <property type="entry name" value="Serine_prot/Carboxylest_S33"/>
</dbReference>
<evidence type="ECO:0000256" key="3">
    <source>
        <dbReference type="ARBA" id="ARBA00022801"/>
    </source>
</evidence>
<comment type="similarity">
    <text evidence="1">Belongs to the peptidase S33 family.</text>
</comment>
<dbReference type="Gene3D" id="3.40.50.1820">
    <property type="entry name" value="alpha/beta hydrolase"/>
    <property type="match status" value="1"/>
</dbReference>
<evidence type="ECO:0000256" key="1">
    <source>
        <dbReference type="ARBA" id="ARBA00010088"/>
    </source>
</evidence>
<evidence type="ECO:0000313" key="7">
    <source>
        <dbReference type="Proteomes" id="UP001229651"/>
    </source>
</evidence>
<reference evidence="6 7" key="1">
    <citation type="submission" date="2023-07" db="EMBL/GenBank/DDBJ databases">
        <title>Sequencing the genomes of 1000 actinobacteria strains.</title>
        <authorList>
            <person name="Klenk H.-P."/>
        </authorList>
    </citation>
    <scope>NUCLEOTIDE SEQUENCE [LARGE SCALE GENOMIC DNA]</scope>
    <source>
        <strain evidence="6 7">DSM 45805</strain>
    </source>
</reference>
<dbReference type="EMBL" id="JAUSUT010000001">
    <property type="protein sequence ID" value="MDQ0377140.1"/>
    <property type="molecule type" value="Genomic_DNA"/>
</dbReference>
<evidence type="ECO:0000256" key="4">
    <source>
        <dbReference type="SAM" id="SignalP"/>
    </source>
</evidence>
<accession>A0ABU0EQ80</accession>
<comment type="caution">
    <text evidence="6">The sequence shown here is derived from an EMBL/GenBank/DDBJ whole genome shotgun (WGS) entry which is preliminary data.</text>
</comment>
<sequence length="538" mass="57212">MPFLQRARSRTVRAVVLGTCLLVPVAACTSPEPAPTPAPTVTTESAGPAGPVPAGLDKFYAQPLTWGDCAPYATSDDIRSAFGRKDLQCARLTVPLDYAKPQGDTITIGVLRHKATGNRIGSLVINPGGPGASGMYAAAGLASQVGNTELGKRFDLVGFDPRGIGASQPEVTCLTDAERDHERTEDLEADGSPAGVARQDADSKEFAAKCAERTKFGTEMLENLGTRDVVKDMDVLRSALGEEKLTYLGYSYGTRLGSTYAEAFPRNVRAMVLDGALDPNQDEVESLVEQGQGFGVAFNEFAKWCAARRDCALGPNPAAATQVFQSLVRPLIDKPVRLGDGRELSYGDATIGAIQALYSQQLWTTLNSGLNELKTGQGATLMALADQYNERDRSGHYTNTQDAFTAVRCVDDPPVTDRAEVLAASNRYDQVAPFLDDGRPNGAALDPCAFWPVPNTSQPHEPHVDGLPPVLVISTTNDPATPYQAGVNLAKAMKGALLTFEGTQHTVFLQGNSCVDDIGSAYLIKGDLPAEGTRCTAQ</sequence>
<organism evidence="6 7">
    <name type="scientific">Amycolatopsis thermophila</name>
    <dbReference type="NCBI Taxonomy" id="206084"/>
    <lineage>
        <taxon>Bacteria</taxon>
        <taxon>Bacillati</taxon>
        <taxon>Actinomycetota</taxon>
        <taxon>Actinomycetes</taxon>
        <taxon>Pseudonocardiales</taxon>
        <taxon>Pseudonocardiaceae</taxon>
        <taxon>Amycolatopsis</taxon>
    </lineage>
</organism>
<keyword evidence="3" id="KW-0378">Hydrolase</keyword>
<dbReference type="Proteomes" id="UP001229651">
    <property type="component" value="Unassembled WGS sequence"/>
</dbReference>
<dbReference type="PANTHER" id="PTHR43248:SF29">
    <property type="entry name" value="TRIPEPTIDYL AMINOPEPTIDASE"/>
    <property type="match status" value="1"/>
</dbReference>
<feature type="signal peptide" evidence="4">
    <location>
        <begin position="1"/>
        <end position="29"/>
    </location>
</feature>
<dbReference type="InterPro" id="IPR000073">
    <property type="entry name" value="AB_hydrolase_1"/>
</dbReference>
<gene>
    <name evidence="6" type="ORF">FB470_001134</name>
</gene>
<name>A0ABU0EQ80_9PSEU</name>
<dbReference type="Pfam" id="PF00561">
    <property type="entry name" value="Abhydrolase_1"/>
    <property type="match status" value="1"/>
</dbReference>
<keyword evidence="2 4" id="KW-0732">Signal</keyword>
<evidence type="ECO:0000313" key="6">
    <source>
        <dbReference type="EMBL" id="MDQ0377140.1"/>
    </source>
</evidence>
<dbReference type="SUPFAM" id="SSF53474">
    <property type="entry name" value="alpha/beta-Hydrolases"/>
    <property type="match status" value="1"/>
</dbReference>
<evidence type="ECO:0000256" key="2">
    <source>
        <dbReference type="ARBA" id="ARBA00022729"/>
    </source>
</evidence>
<proteinExistence type="inferred from homology"/>
<dbReference type="InterPro" id="IPR029058">
    <property type="entry name" value="AB_hydrolase_fold"/>
</dbReference>
<evidence type="ECO:0000259" key="5">
    <source>
        <dbReference type="Pfam" id="PF00561"/>
    </source>
</evidence>
<feature type="domain" description="AB hydrolase-1" evidence="5">
    <location>
        <begin position="123"/>
        <end position="511"/>
    </location>
</feature>
<feature type="chain" id="PRO_5046942829" evidence="4">
    <location>
        <begin position="30"/>
        <end position="538"/>
    </location>
</feature>
<keyword evidence="7" id="KW-1185">Reference proteome</keyword>